<sequence>MAPLHLIAVNCTAKPGSLTLSAPCKTDILGARTTGPQFQFNPPILKVPMPAASFQRARVTVVGPSGFPFEFDQAGLLFLRPHTALPEPSASEPGDAETKPSFAKIALETFQQKVFCTVSASNQVDSEWSLWPGPPTTSPAEKTEVTFEIARMGPMLLAFVVEGTGETATRALFRVVSWAFRDVKESEPDIWVGLYASRPTTKNETTEALEVEFRDFEIETTEGVTKF</sequence>
<organism evidence="1 2">
    <name type="scientific">Coleophoma crateriformis</name>
    <dbReference type="NCBI Taxonomy" id="565419"/>
    <lineage>
        <taxon>Eukaryota</taxon>
        <taxon>Fungi</taxon>
        <taxon>Dikarya</taxon>
        <taxon>Ascomycota</taxon>
        <taxon>Pezizomycotina</taxon>
        <taxon>Leotiomycetes</taxon>
        <taxon>Helotiales</taxon>
        <taxon>Dermateaceae</taxon>
        <taxon>Coleophoma</taxon>
    </lineage>
</organism>
<evidence type="ECO:0000313" key="1">
    <source>
        <dbReference type="EMBL" id="RDW77896.1"/>
    </source>
</evidence>
<name>A0A3D8RV95_9HELO</name>
<protein>
    <submittedName>
        <fullName evidence="1">Uncharacterized protein</fullName>
    </submittedName>
</protein>
<dbReference type="AlphaFoldDB" id="A0A3D8RV95"/>
<gene>
    <name evidence="1" type="ORF">BP5796_05748</name>
</gene>
<dbReference type="OrthoDB" id="42525at2759"/>
<evidence type="ECO:0000313" key="2">
    <source>
        <dbReference type="Proteomes" id="UP000256328"/>
    </source>
</evidence>
<accession>A0A3D8RV95</accession>
<dbReference type="EMBL" id="PDLN01000008">
    <property type="protein sequence ID" value="RDW77896.1"/>
    <property type="molecule type" value="Genomic_DNA"/>
</dbReference>
<dbReference type="Pfam" id="PF07081">
    <property type="entry name" value="DUF1349"/>
    <property type="match status" value="1"/>
</dbReference>
<dbReference type="PANTHER" id="PTHR35332:SF2">
    <property type="entry name" value="REGULATION OF ENOLASE PROTEIN 1"/>
    <property type="match status" value="1"/>
</dbReference>
<proteinExistence type="predicted"/>
<reference evidence="1 2" key="1">
    <citation type="journal article" date="2018" name="IMA Fungus">
        <title>IMA Genome-F 9: Draft genome sequence of Annulohypoxylon stygium, Aspergillus mulundensis, Berkeleyomyces basicola (syn. Thielaviopsis basicola), Ceratocystis smalleyi, two Cercospora beticola strains, Coleophoma cylindrospora, Fusarium fracticaudum, Phialophora cf. hyalina, and Morchella septimelata.</title>
        <authorList>
            <person name="Wingfield B.D."/>
            <person name="Bills G.F."/>
            <person name="Dong Y."/>
            <person name="Huang W."/>
            <person name="Nel W.J."/>
            <person name="Swalarsk-Parry B.S."/>
            <person name="Vaghefi N."/>
            <person name="Wilken P.M."/>
            <person name="An Z."/>
            <person name="de Beer Z.W."/>
            <person name="De Vos L."/>
            <person name="Chen L."/>
            <person name="Duong T.A."/>
            <person name="Gao Y."/>
            <person name="Hammerbacher A."/>
            <person name="Kikkert J.R."/>
            <person name="Li Y."/>
            <person name="Li H."/>
            <person name="Li K."/>
            <person name="Li Q."/>
            <person name="Liu X."/>
            <person name="Ma X."/>
            <person name="Naidoo K."/>
            <person name="Pethybridge S.J."/>
            <person name="Sun J."/>
            <person name="Steenkamp E.T."/>
            <person name="van der Nest M.A."/>
            <person name="van Wyk S."/>
            <person name="Wingfield M.J."/>
            <person name="Xiong C."/>
            <person name="Yue Q."/>
            <person name="Zhang X."/>
        </authorList>
    </citation>
    <scope>NUCLEOTIDE SEQUENCE [LARGE SCALE GENOMIC DNA]</scope>
    <source>
        <strain evidence="1 2">BP5796</strain>
    </source>
</reference>
<comment type="caution">
    <text evidence="1">The sequence shown here is derived from an EMBL/GenBank/DDBJ whole genome shotgun (WGS) entry which is preliminary data.</text>
</comment>
<dbReference type="PANTHER" id="PTHR35332">
    <property type="entry name" value="REGULATION OF ENOLASE PROTEIN 1"/>
    <property type="match status" value="1"/>
</dbReference>
<dbReference type="Proteomes" id="UP000256328">
    <property type="component" value="Unassembled WGS sequence"/>
</dbReference>
<dbReference type="Gene3D" id="2.60.120.200">
    <property type="match status" value="1"/>
</dbReference>
<dbReference type="InterPro" id="IPR009784">
    <property type="entry name" value="DUF1349"/>
</dbReference>
<keyword evidence="2" id="KW-1185">Reference proteome</keyword>